<organism evidence="3 4">
    <name type="scientific">Agromyces aureus</name>
    <dbReference type="NCBI Taxonomy" id="453304"/>
    <lineage>
        <taxon>Bacteria</taxon>
        <taxon>Bacillati</taxon>
        <taxon>Actinomycetota</taxon>
        <taxon>Actinomycetes</taxon>
        <taxon>Micrococcales</taxon>
        <taxon>Microbacteriaceae</taxon>
        <taxon>Agromyces</taxon>
    </lineage>
</organism>
<evidence type="ECO:0000256" key="1">
    <source>
        <dbReference type="SAM" id="MobiDB-lite"/>
    </source>
</evidence>
<feature type="compositionally biased region" description="Basic and acidic residues" evidence="1">
    <location>
        <begin position="10"/>
        <end position="33"/>
    </location>
</feature>
<keyword evidence="2" id="KW-0812">Transmembrane</keyword>
<gene>
    <name evidence="3" type="ORF">ATC03_01335</name>
</gene>
<dbReference type="InterPro" id="IPR007383">
    <property type="entry name" value="DUF445"/>
</dbReference>
<accession>A0A191WBP8</accession>
<dbReference type="STRING" id="453304.ATC03_01335"/>
<keyword evidence="2" id="KW-1133">Transmembrane helix</keyword>
<sequence length="442" mass="48239">MTTTLETPDPVDRTPRAARTAREPRTVPSDAEREAALRSMKRLATGLLILSAVVFAVAFALQDQVPWLAYVRAAAEGAMVGAIADWFAVTALFRHPLGLPIPHTAIIPTRKNEIGATLGAFVEHEFLSDDVVLGKLRSIGISRRLGGWLAEPANAERLTSEASVAARGVLELLGDDDVEDVIERLARKHLFEPEWAPSVGRVGARLVAADQQRAAVDALLDKADDWLVAHPEAFGSMVSDRLPRWMPGFVDRLVDDRAAREVRGFVNAVRDDPQHPLREAIDRYLADLADALQHDPATISRVEGIKNDLLESPRVREFAGEAWTAVKAALDDSLADPESELRQSLRSAIVEVGGRLVADETLAAKVDTWVTDAAAYVVRTYRHEIAGVITETVERWDPAETTRKLELQVGRDLQFIRINGTVVGALAGLAIFSVATVLHALL</sequence>
<dbReference type="OrthoDB" id="9769590at2"/>
<proteinExistence type="predicted"/>
<dbReference type="KEGG" id="agy:ATC03_01335"/>
<dbReference type="PANTHER" id="PTHR38442:SF1">
    <property type="entry name" value="INNER MEMBRANE PROTEIN"/>
    <property type="match status" value="1"/>
</dbReference>
<keyword evidence="4" id="KW-1185">Reference proteome</keyword>
<evidence type="ECO:0000313" key="4">
    <source>
        <dbReference type="Proteomes" id="UP000078437"/>
    </source>
</evidence>
<feature type="transmembrane region" description="Helical" evidence="2">
    <location>
        <begin position="421"/>
        <end position="441"/>
    </location>
</feature>
<protein>
    <recommendedName>
        <fullName evidence="5">DUF445 domain-containing protein</fullName>
    </recommendedName>
</protein>
<evidence type="ECO:0000256" key="2">
    <source>
        <dbReference type="SAM" id="Phobius"/>
    </source>
</evidence>
<name>A0A191WBP8_9MICO</name>
<dbReference type="GO" id="GO:0005886">
    <property type="term" value="C:plasma membrane"/>
    <property type="evidence" value="ECO:0007669"/>
    <property type="project" value="TreeGrafter"/>
</dbReference>
<evidence type="ECO:0008006" key="5">
    <source>
        <dbReference type="Google" id="ProtNLM"/>
    </source>
</evidence>
<dbReference type="AlphaFoldDB" id="A0A191WBP8"/>
<dbReference type="PANTHER" id="PTHR38442">
    <property type="entry name" value="INNER MEMBRANE PROTEIN-RELATED"/>
    <property type="match status" value="1"/>
</dbReference>
<dbReference type="EMBL" id="CP013979">
    <property type="protein sequence ID" value="ANJ25609.1"/>
    <property type="molecule type" value="Genomic_DNA"/>
</dbReference>
<keyword evidence="2" id="KW-0472">Membrane</keyword>
<feature type="transmembrane region" description="Helical" evidence="2">
    <location>
        <begin position="43"/>
        <end position="61"/>
    </location>
</feature>
<evidence type="ECO:0000313" key="3">
    <source>
        <dbReference type="EMBL" id="ANJ25609.1"/>
    </source>
</evidence>
<dbReference type="RefSeq" id="WP_067872188.1">
    <property type="nucleotide sequence ID" value="NZ_CP013979.1"/>
</dbReference>
<reference evidence="3 4" key="1">
    <citation type="journal article" date="2016" name="Int. J. Syst. Evol. Microbiol.">
        <title>Agromyces aureus sp. nov., isolated from the rhizosphere of Salix caprea L. grown in a heavy-metal-contaminated soil.</title>
        <authorList>
            <person name="Corretto E."/>
            <person name="Antonielli L."/>
            <person name="Sessitsch A."/>
            <person name="Compant S."/>
            <person name="Gorfer M."/>
            <person name="Kuffner M."/>
            <person name="Brader G."/>
        </authorList>
    </citation>
    <scope>NUCLEOTIDE SEQUENCE [LARGE SCALE GENOMIC DNA]</scope>
    <source>
        <strain evidence="3 4">AR33</strain>
    </source>
</reference>
<dbReference type="Pfam" id="PF04286">
    <property type="entry name" value="DUF445"/>
    <property type="match status" value="1"/>
</dbReference>
<reference evidence="4" key="2">
    <citation type="submission" date="2016-01" db="EMBL/GenBank/DDBJ databases">
        <title>Complete genome sequence of Agromyces aureus AR33T and comparison with related organisms.</title>
        <authorList>
            <person name="Corretto E."/>
            <person name="Antonielli L."/>
            <person name="Sessitsch A."/>
            <person name="Brader G."/>
        </authorList>
    </citation>
    <scope>NUCLEOTIDE SEQUENCE [LARGE SCALE GENOMIC DNA]</scope>
    <source>
        <strain evidence="4">AR33</strain>
    </source>
</reference>
<dbReference type="Proteomes" id="UP000078437">
    <property type="component" value="Chromosome"/>
</dbReference>
<feature type="region of interest" description="Disordered" evidence="1">
    <location>
        <begin position="1"/>
        <end position="33"/>
    </location>
</feature>